<protein>
    <submittedName>
        <fullName evidence="2">Uncharacterized protein</fullName>
    </submittedName>
</protein>
<feature type="transmembrane region" description="Helical" evidence="1">
    <location>
        <begin position="29"/>
        <end position="55"/>
    </location>
</feature>
<name>A0A6C0BIQ9_9ZZZZ</name>
<organism evidence="2">
    <name type="scientific">viral metagenome</name>
    <dbReference type="NCBI Taxonomy" id="1070528"/>
    <lineage>
        <taxon>unclassified sequences</taxon>
        <taxon>metagenomes</taxon>
        <taxon>organismal metagenomes</taxon>
    </lineage>
</organism>
<accession>A0A6C0BIQ9</accession>
<dbReference type="EMBL" id="MN739162">
    <property type="protein sequence ID" value="QHS91594.1"/>
    <property type="molecule type" value="Genomic_DNA"/>
</dbReference>
<sequence length="164" mass="19528">MLEIIGFIHVILCSIISLYWLWSSKAFDIFYIFYFLSLNLSWVIMNNECFITYFFKVLKDPNYKMGQNNEVKDFEPILGKTGSVLFNQYLLTMNVINLFLILTRSFDSFRKIAIALFILSYTFYIEANHFSFINKDSRKKIYISHGIISFFVLAYFVNSWLKSR</sequence>
<keyword evidence="1" id="KW-0472">Membrane</keyword>
<reference evidence="2" key="1">
    <citation type="journal article" date="2020" name="Nature">
        <title>Giant virus diversity and host interactions through global metagenomics.</title>
        <authorList>
            <person name="Schulz F."/>
            <person name="Roux S."/>
            <person name="Paez-Espino D."/>
            <person name="Jungbluth S."/>
            <person name="Walsh D.A."/>
            <person name="Denef V.J."/>
            <person name="McMahon K.D."/>
            <person name="Konstantinidis K.T."/>
            <person name="Eloe-Fadrosh E.A."/>
            <person name="Kyrpides N.C."/>
            <person name="Woyke T."/>
        </authorList>
    </citation>
    <scope>NUCLEOTIDE SEQUENCE</scope>
    <source>
        <strain evidence="2">GVMAG-M-3300013006-15</strain>
    </source>
</reference>
<feature type="transmembrane region" description="Helical" evidence="1">
    <location>
        <begin position="112"/>
        <end position="130"/>
    </location>
</feature>
<dbReference type="AlphaFoldDB" id="A0A6C0BIQ9"/>
<feature type="transmembrane region" description="Helical" evidence="1">
    <location>
        <begin position="6"/>
        <end position="22"/>
    </location>
</feature>
<evidence type="ECO:0000313" key="2">
    <source>
        <dbReference type="EMBL" id="QHS91594.1"/>
    </source>
</evidence>
<keyword evidence="1" id="KW-0812">Transmembrane</keyword>
<evidence type="ECO:0000256" key="1">
    <source>
        <dbReference type="SAM" id="Phobius"/>
    </source>
</evidence>
<proteinExistence type="predicted"/>
<feature type="transmembrane region" description="Helical" evidence="1">
    <location>
        <begin position="142"/>
        <end position="161"/>
    </location>
</feature>
<keyword evidence="1" id="KW-1133">Transmembrane helix</keyword>
<feature type="transmembrane region" description="Helical" evidence="1">
    <location>
        <begin position="84"/>
        <end position="103"/>
    </location>
</feature>